<feature type="transmembrane region" description="Helical" evidence="11">
    <location>
        <begin position="266"/>
        <end position="285"/>
    </location>
</feature>
<comment type="caution">
    <text evidence="13">The sequence shown here is derived from an EMBL/GenBank/DDBJ whole genome shotgun (WGS) entry which is preliminary data.</text>
</comment>
<dbReference type="InterPro" id="IPR013525">
    <property type="entry name" value="ABC2_TM"/>
</dbReference>
<dbReference type="PROSITE" id="PS00211">
    <property type="entry name" value="ABC_TRANSPORTER_1"/>
    <property type="match status" value="1"/>
</dbReference>
<dbReference type="InterPro" id="IPR027417">
    <property type="entry name" value="P-loop_NTPase"/>
</dbReference>
<protein>
    <recommendedName>
        <fullName evidence="12">ABC transporter domain-containing protein</fullName>
    </recommendedName>
</protein>
<evidence type="ECO:0000256" key="10">
    <source>
        <dbReference type="SAM" id="MobiDB-lite"/>
    </source>
</evidence>
<dbReference type="GO" id="GO:0005524">
    <property type="term" value="F:ATP binding"/>
    <property type="evidence" value="ECO:0007669"/>
    <property type="project" value="UniProtKB-KW"/>
</dbReference>
<dbReference type="InterPro" id="IPR017871">
    <property type="entry name" value="ABC_transporter-like_CS"/>
</dbReference>
<dbReference type="FunFam" id="3.40.50.300:FF:000335">
    <property type="entry name" value="ATP binding cassette subfamily A member 5"/>
    <property type="match status" value="1"/>
</dbReference>
<dbReference type="Gene3D" id="3.40.50.300">
    <property type="entry name" value="P-loop containing nucleotide triphosphate hydrolases"/>
    <property type="match status" value="2"/>
</dbReference>
<dbReference type="InterPro" id="IPR003593">
    <property type="entry name" value="AAA+_ATPase"/>
</dbReference>
<keyword evidence="8 11" id="KW-1133">Transmembrane helix</keyword>
<keyword evidence="9 11" id="KW-0472">Membrane</keyword>
<dbReference type="GO" id="GO:0140359">
    <property type="term" value="F:ABC-type transporter activity"/>
    <property type="evidence" value="ECO:0007669"/>
    <property type="project" value="InterPro"/>
</dbReference>
<feature type="transmembrane region" description="Helical" evidence="11">
    <location>
        <begin position="305"/>
        <end position="328"/>
    </location>
</feature>
<dbReference type="GO" id="GO:0016887">
    <property type="term" value="F:ATP hydrolysis activity"/>
    <property type="evidence" value="ECO:0007669"/>
    <property type="project" value="InterPro"/>
</dbReference>
<feature type="transmembrane region" description="Helical" evidence="11">
    <location>
        <begin position="340"/>
        <end position="363"/>
    </location>
</feature>
<feature type="transmembrane region" description="Helical" evidence="11">
    <location>
        <begin position="916"/>
        <end position="935"/>
    </location>
</feature>
<dbReference type="Pfam" id="PF12698">
    <property type="entry name" value="ABC2_membrane_3"/>
    <property type="match status" value="2"/>
</dbReference>
<keyword evidence="5" id="KW-0677">Repeat</keyword>
<dbReference type="GO" id="GO:0005886">
    <property type="term" value="C:plasma membrane"/>
    <property type="evidence" value="ECO:0007669"/>
    <property type="project" value="UniProtKB-ARBA"/>
</dbReference>
<dbReference type="CDD" id="cd03263">
    <property type="entry name" value="ABC_subfamily_A"/>
    <property type="match status" value="2"/>
</dbReference>
<evidence type="ECO:0000256" key="4">
    <source>
        <dbReference type="ARBA" id="ARBA00022692"/>
    </source>
</evidence>
<name>A0AAV2HPW4_LYMST</name>
<feature type="domain" description="ABC transporter" evidence="12">
    <location>
        <begin position="529"/>
        <end position="764"/>
    </location>
</feature>
<keyword evidence="4 11" id="KW-0812">Transmembrane</keyword>
<evidence type="ECO:0000256" key="5">
    <source>
        <dbReference type="ARBA" id="ARBA00022737"/>
    </source>
</evidence>
<evidence type="ECO:0000256" key="2">
    <source>
        <dbReference type="ARBA" id="ARBA00008869"/>
    </source>
</evidence>
<organism evidence="13 14">
    <name type="scientific">Lymnaea stagnalis</name>
    <name type="common">Great pond snail</name>
    <name type="synonym">Helix stagnalis</name>
    <dbReference type="NCBI Taxonomy" id="6523"/>
    <lineage>
        <taxon>Eukaryota</taxon>
        <taxon>Metazoa</taxon>
        <taxon>Spiralia</taxon>
        <taxon>Lophotrochozoa</taxon>
        <taxon>Mollusca</taxon>
        <taxon>Gastropoda</taxon>
        <taxon>Heterobranchia</taxon>
        <taxon>Euthyneura</taxon>
        <taxon>Panpulmonata</taxon>
        <taxon>Hygrophila</taxon>
        <taxon>Lymnaeoidea</taxon>
        <taxon>Lymnaeidae</taxon>
        <taxon>Lymnaea</taxon>
    </lineage>
</organism>
<dbReference type="PROSITE" id="PS50893">
    <property type="entry name" value="ABC_TRANSPORTER_2"/>
    <property type="match status" value="2"/>
</dbReference>
<evidence type="ECO:0000256" key="7">
    <source>
        <dbReference type="ARBA" id="ARBA00022840"/>
    </source>
</evidence>
<dbReference type="FunFam" id="3.40.50.300:FF:000436">
    <property type="entry name" value="ATP binding cassette subfamily A member 9"/>
    <property type="match status" value="1"/>
</dbReference>
<proteinExistence type="inferred from homology"/>
<evidence type="ECO:0000256" key="9">
    <source>
        <dbReference type="ARBA" id="ARBA00023136"/>
    </source>
</evidence>
<evidence type="ECO:0000256" key="6">
    <source>
        <dbReference type="ARBA" id="ARBA00022741"/>
    </source>
</evidence>
<keyword evidence="14" id="KW-1185">Reference proteome</keyword>
<dbReference type="Proteomes" id="UP001497497">
    <property type="component" value="Unassembled WGS sequence"/>
</dbReference>
<feature type="transmembrane region" description="Helical" evidence="11">
    <location>
        <begin position="1122"/>
        <end position="1147"/>
    </location>
</feature>
<comment type="subcellular location">
    <subcellularLocation>
        <location evidence="1">Membrane</location>
        <topology evidence="1">Multi-pass membrane protein</topology>
    </subcellularLocation>
</comment>
<dbReference type="PANTHER" id="PTHR19229:SF209">
    <property type="entry name" value="ATP-BINDING CASSETTE SUB-FAMILY A MEMBER 5 ISOFORM X1"/>
    <property type="match status" value="1"/>
</dbReference>
<dbReference type="PANTHER" id="PTHR19229">
    <property type="entry name" value="ATP-BINDING CASSETTE TRANSPORTER SUBFAMILY A ABCA"/>
    <property type="match status" value="1"/>
</dbReference>
<dbReference type="SUPFAM" id="SSF52540">
    <property type="entry name" value="P-loop containing nucleoside triphosphate hydrolases"/>
    <property type="match status" value="2"/>
</dbReference>
<evidence type="ECO:0000256" key="11">
    <source>
        <dbReference type="SAM" id="Phobius"/>
    </source>
</evidence>
<dbReference type="SMART" id="SM00382">
    <property type="entry name" value="AAA"/>
    <property type="match status" value="2"/>
</dbReference>
<reference evidence="13 14" key="1">
    <citation type="submission" date="2024-04" db="EMBL/GenBank/DDBJ databases">
        <authorList>
            <consortium name="Genoscope - CEA"/>
            <person name="William W."/>
        </authorList>
    </citation>
    <scope>NUCLEOTIDE SEQUENCE [LARGE SCALE GENOMIC DNA]</scope>
</reference>
<evidence type="ECO:0000256" key="3">
    <source>
        <dbReference type="ARBA" id="ARBA00022448"/>
    </source>
</evidence>
<evidence type="ECO:0000259" key="12">
    <source>
        <dbReference type="PROSITE" id="PS50893"/>
    </source>
</evidence>
<feature type="domain" description="ABC transporter" evidence="12">
    <location>
        <begin position="1368"/>
        <end position="1611"/>
    </location>
</feature>
<feature type="transmembrane region" description="Helical" evidence="11">
    <location>
        <begin position="369"/>
        <end position="388"/>
    </location>
</feature>
<feature type="transmembrane region" description="Helical" evidence="11">
    <location>
        <begin position="447"/>
        <end position="468"/>
    </location>
</feature>
<accession>A0AAV2HPW4</accession>
<keyword evidence="7" id="KW-0067">ATP-binding</keyword>
<feature type="transmembrane region" description="Helical" evidence="11">
    <location>
        <begin position="1159"/>
        <end position="1184"/>
    </location>
</feature>
<dbReference type="Pfam" id="PF00005">
    <property type="entry name" value="ABC_tran"/>
    <property type="match status" value="2"/>
</dbReference>
<feature type="transmembrane region" description="Helical" evidence="11">
    <location>
        <begin position="1268"/>
        <end position="1288"/>
    </location>
</feature>
<dbReference type="EMBL" id="CAXITT010000164">
    <property type="protein sequence ID" value="CAL1534216.1"/>
    <property type="molecule type" value="Genomic_DNA"/>
</dbReference>
<feature type="region of interest" description="Disordered" evidence="10">
    <location>
        <begin position="1700"/>
        <end position="1726"/>
    </location>
</feature>
<comment type="similarity">
    <text evidence="2">Belongs to the ABC transporter superfamily. ABCA family.</text>
</comment>
<dbReference type="InterPro" id="IPR026082">
    <property type="entry name" value="ABCA"/>
</dbReference>
<keyword evidence="3" id="KW-0813">Transport</keyword>
<evidence type="ECO:0000313" key="14">
    <source>
        <dbReference type="Proteomes" id="UP001497497"/>
    </source>
</evidence>
<feature type="transmembrane region" description="Helical" evidence="11">
    <location>
        <begin position="1191"/>
        <end position="1215"/>
    </location>
</feature>
<gene>
    <name evidence="13" type="ORF">GSLYS_00008176001</name>
</gene>
<evidence type="ECO:0000256" key="8">
    <source>
        <dbReference type="ARBA" id="ARBA00022989"/>
    </source>
</evidence>
<evidence type="ECO:0000256" key="1">
    <source>
        <dbReference type="ARBA" id="ARBA00004141"/>
    </source>
</evidence>
<evidence type="ECO:0000313" key="13">
    <source>
        <dbReference type="EMBL" id="CAL1534216.1"/>
    </source>
</evidence>
<keyword evidence="6" id="KW-0547">Nucleotide-binding</keyword>
<dbReference type="InterPro" id="IPR003439">
    <property type="entry name" value="ABC_transporter-like_ATP-bd"/>
</dbReference>
<feature type="transmembrane region" description="Helical" evidence="11">
    <location>
        <begin position="408"/>
        <end position="427"/>
    </location>
</feature>
<sequence length="1726" mass="192795">MFFLLFEKCAMIYFNGICRLTTDNQVHSEISKINMASFWQQLKALLLRNILLKKRNKGQLFQELFFPIYFVAILAMVKEITKPENKPAMKFPANDIKNFNYDLYGGSVYVAPNTNQTQQLMEDVVRQLSSYGISYTMFPTQEEAEAQYKQNSSGIAAGVIFNYMGDPNAYAIRVGYHLVPGTKTFFSYDGGSCRGDKSGKDFGQTCAVNSYLYTAFATLQIAIDNALMKDLGVPTVDLDSRQIDVKLMDKPNFSPDTNYIQTLSSIYFVFSFSVLANYLAVNIVAEKEKKIKEGMLMMGLRSSVFWLSWTLIYMAMVVVASGMMILIINFSSFFKQSNLFLLYLIFIFYGCSFIAFAFMITPFFNKAKVAGAVAGFSTVIISCIHLGVSQTRDAGSYDANVPPGVQWLMCLFSPIALSTIIDQGIFLDVHYHGFSFDDSLTFGKFPLYAPILMLVVDTLLYAILTVYFDHVIPGEYGVRYPPYYFLQYSYWCPPKHTGEMTKLVSPRRSISQTADVEPVPREMEDKVSMRISWLTKSFKQDKKVVNAVDGFCLDIYESQITCLLGHNGAGKTTLINMLTGVVPPTSGYAKILGMDITNSRDLENIRKVCGICPQHNILYENLSCVEHLEMFANIKGVPEDQVAQKVKNALQDVDLKTQADTFAKDLSGGQKRKLSVAIALIGDPKLMFLDEPTAGMDPFSRRHLWSLLKKRKEGRVVLLTTHFMDEADILADRKAFIRKGKLRCCGSSLFLKNKFGIGYHLTMVITPDCLIEKVTSYLHSIIPSVKHQRSHGKELAYTVPLCDVSNFSTLFEQLDENAADLGIKSYGVSMTTLEEVFLNLEADEAVEAEEEESGEINHTFSANADEANIVDMDPQHRVPADPSMGKSVVRGGSLTKQRFMALLKIRFLLIIRNVKAVFFQIVLPVVFVVIGLVLAKYQAASPASYPTPLEMSPELYVASPAATNLSSLLIFDGVKTAGSGKIIADWKEDYKVETYAAGTKNTSDVAPHYLGMQINKLMGDLLQNFVILYNDTALHSIPVAINLATQSILKSSNLSARVSVYSFPWPEISQVIAFNSAAMTGPLLIGLAFILVIPGFAADIVQDREWKLRGQLRISGVRFREYWGTIYLSDILLYLIPSVSVLIIVLAMQVPGLSSTGAMGALVLLFITNIPFNILLGFVLSFIFDKTESCLAYLPQIMSIGSMLPYITVSLVDMISRSNVAVYLHYVFCVIDPPYIIFGGFYFISRINLVAVLSGFEAKTSDYFKFDNHIVITIIMPVIHFIWMYWLVRVLDVFKTGGKVQEAFPCAVKAVSRSVVNNTDTIEDEDEDVKAERQRVEHLQSIDSTSFSPQLGLNQAATKEPVAFTSQLRKTYVKRTKKGKPCFSEDTKHKTKVAVRNLSFGVDEGEVVGLLGPNGAGKTTALSMIIAETEPTCGKVVVSGHNVRTHLLTVLECLGYCPQHDALWETITLEEHIKCFAAIKGIDPKRLDDVVNFYISNLKLEEHRKKHAKKLSGGTKRKLSYIMSMLGSPHLVLLDEPSTGMDPQSKRFLWDTISSSFKGTDRGAILTTHYMEEADALCGRVGIMINGQLECLGSTQHLKSKYGSGYILEIKLGYHDSAQVESLMDNLEQHLNTLFPGLEKVERFQERAQYSIPREDVKHLGATFANLESCKTTHCLEEYNFSQSTLEQVFLFFAKQQMEEGEEEGPSHRPKLWSPPPKVPAASLVV</sequence>